<dbReference type="Gene3D" id="1.10.510.10">
    <property type="entry name" value="Transferase(Phosphotransferase) domain 1"/>
    <property type="match status" value="1"/>
</dbReference>
<evidence type="ECO:0000313" key="2">
    <source>
        <dbReference type="EMBL" id="KAK8834434.1"/>
    </source>
</evidence>
<keyword evidence="4" id="KW-1185">Reference proteome</keyword>
<dbReference type="EMBL" id="JAPFFF010000409">
    <property type="protein sequence ID" value="KAK8834434.1"/>
    <property type="molecule type" value="Genomic_DNA"/>
</dbReference>
<reference evidence="2 4" key="1">
    <citation type="submission" date="2024-04" db="EMBL/GenBank/DDBJ databases">
        <title>Tritrichomonas musculus Genome.</title>
        <authorList>
            <person name="Alves-Ferreira E."/>
            <person name="Grigg M."/>
            <person name="Lorenzi H."/>
            <person name="Galac M."/>
        </authorList>
    </citation>
    <scope>NUCLEOTIDE SEQUENCE [LARGE SCALE GENOMIC DNA]</scope>
    <source>
        <strain evidence="2 4">EAF2021</strain>
    </source>
</reference>
<comment type="caution">
    <text evidence="2">The sequence shown here is derived from an EMBL/GenBank/DDBJ whole genome shotgun (WGS) entry which is preliminary data.</text>
</comment>
<evidence type="ECO:0000313" key="3">
    <source>
        <dbReference type="EMBL" id="KAK8850038.1"/>
    </source>
</evidence>
<name>A0ABR2GKH4_9EUKA</name>
<dbReference type="EMBL" id="JAPFFF010000024">
    <property type="protein sequence ID" value="KAK8850038.1"/>
    <property type="molecule type" value="Genomic_DNA"/>
</dbReference>
<evidence type="ECO:0000256" key="1">
    <source>
        <dbReference type="SAM" id="Coils"/>
    </source>
</evidence>
<dbReference type="Proteomes" id="UP001470230">
    <property type="component" value="Unassembled WGS sequence"/>
</dbReference>
<organism evidence="2 4">
    <name type="scientific">Tritrichomonas musculus</name>
    <dbReference type="NCBI Taxonomy" id="1915356"/>
    <lineage>
        <taxon>Eukaryota</taxon>
        <taxon>Metamonada</taxon>
        <taxon>Parabasalia</taxon>
        <taxon>Tritrichomonadida</taxon>
        <taxon>Tritrichomonadidae</taxon>
        <taxon>Tritrichomonas</taxon>
    </lineage>
</organism>
<evidence type="ECO:0000313" key="4">
    <source>
        <dbReference type="Proteomes" id="UP001470230"/>
    </source>
</evidence>
<feature type="coiled-coil region" evidence="1">
    <location>
        <begin position="487"/>
        <end position="514"/>
    </location>
</feature>
<protein>
    <recommendedName>
        <fullName evidence="5">Protein kinase domain-containing protein</fullName>
    </recommendedName>
</protein>
<dbReference type="Gene3D" id="3.40.50.300">
    <property type="entry name" value="P-loop containing nucleotide triphosphate hydrolases"/>
    <property type="match status" value="1"/>
</dbReference>
<dbReference type="SUPFAM" id="SSF52540">
    <property type="entry name" value="P-loop containing nucleoside triphosphate hydrolases"/>
    <property type="match status" value="1"/>
</dbReference>
<evidence type="ECO:0008006" key="5">
    <source>
        <dbReference type="Google" id="ProtNLM"/>
    </source>
</evidence>
<proteinExistence type="predicted"/>
<dbReference type="InterPro" id="IPR027417">
    <property type="entry name" value="P-loop_NTPase"/>
</dbReference>
<accession>A0ABR2GKH4</accession>
<sequence length="764" mass="88621">MSLFKKYFLNCGRTLTRYGFHKLWLELYGESGKIPTLICPPEMINENQSDITFNEKLISIYDSYAFGVLMYEILTKQILNEEEPFDRNLIDANLQGSENLFLRELIRSSTDTNPKNRPYNPFVSYVTTFVTILQKQMKPILLKSYCVSCQANGDSKAEEYITTSINKATDQKTPFIKGISERRPLLQNPVAISFIIGKKVFHNIEAFEKKLSNIEPGKRIIFITIFGGFQMGKSTTLYLLSGNEKYVLGDGIDETTRGVSIDGPYKLSHFNNAFGKIQTNNKNFDKDFPALTNEEIIKEDPYVFLVDAEGYDGDVNGFDNETNLKLYKDLIRPYLALSTNLLLLCDKAQGRSSRDFAIDNLSITKFADPHDLNMLSLMILIRNVDKFKFLEREYEFNDPFNKKQFEDTAMKFKEKFNHNFGENGITTIFSPLSLFETHYQKDLPNGEIPLFDKSFIVMARKILNEISHLHSTTHITNKNGAIELFKVLSEANQMESEEDEASKIREEQEKAYKTLLQERFKEAKDSAVEFMTNEINNDFNTITLLNTNQIESRTADWMKKFQDKYFELIDHDEFTRTRNVFGFKENNLLEGRSAIDEVIKENIQKKNVGNLKAQITVIIMKIMSDITHNIEHKILSANGWDYYQKNFKNNEFKQRKYEKLETEIANDPLVKNVDDIEIKNWMKEHIESLKEPFFNKIKFIFDWTDGILAKQRTPELRHGPKRSIPGNKNYVSQKTKLIWTCPSGKEIVETQTVEIQKEGICLLI</sequence>
<keyword evidence="1" id="KW-0175">Coiled coil</keyword>
<gene>
    <name evidence="3" type="ORF">M9Y10_018149</name>
    <name evidence="2" type="ORF">M9Y10_030611</name>
</gene>